<organism evidence="3 4">
    <name type="scientific">Medicago truncatula</name>
    <name type="common">Barrel medic</name>
    <name type="synonym">Medicago tribuloides</name>
    <dbReference type="NCBI Taxonomy" id="3880"/>
    <lineage>
        <taxon>Eukaryota</taxon>
        <taxon>Viridiplantae</taxon>
        <taxon>Streptophyta</taxon>
        <taxon>Embryophyta</taxon>
        <taxon>Tracheophyta</taxon>
        <taxon>Spermatophyta</taxon>
        <taxon>Magnoliopsida</taxon>
        <taxon>eudicotyledons</taxon>
        <taxon>Gunneridae</taxon>
        <taxon>Pentapetalae</taxon>
        <taxon>rosids</taxon>
        <taxon>fabids</taxon>
        <taxon>Fabales</taxon>
        <taxon>Fabaceae</taxon>
        <taxon>Papilionoideae</taxon>
        <taxon>50 kb inversion clade</taxon>
        <taxon>NPAAA clade</taxon>
        <taxon>Hologalegina</taxon>
        <taxon>IRL clade</taxon>
        <taxon>Trifolieae</taxon>
        <taxon>Medicago</taxon>
    </lineage>
</organism>
<dbReference type="Gramene" id="rna23625">
    <property type="protein sequence ID" value="RHN61187.1"/>
    <property type="gene ID" value="gene23625"/>
</dbReference>
<evidence type="ECO:0000259" key="1">
    <source>
        <dbReference type="Pfam" id="PF03108"/>
    </source>
</evidence>
<reference evidence="4" key="1">
    <citation type="journal article" date="2018" name="Nat. Plants">
        <title>Whole-genome landscape of Medicago truncatula symbiotic genes.</title>
        <authorList>
            <person name="Pecrix Y."/>
            <person name="Staton S.E."/>
            <person name="Sallet E."/>
            <person name="Lelandais-Briere C."/>
            <person name="Moreau S."/>
            <person name="Carrere S."/>
            <person name="Blein T."/>
            <person name="Jardinaud M.F."/>
            <person name="Latrasse D."/>
            <person name="Zouine M."/>
            <person name="Zahm M."/>
            <person name="Kreplak J."/>
            <person name="Mayjonade B."/>
            <person name="Satge C."/>
            <person name="Perez M."/>
            <person name="Cauet S."/>
            <person name="Marande W."/>
            <person name="Chantry-Darmon C."/>
            <person name="Lopez-Roques C."/>
            <person name="Bouchez O."/>
            <person name="Berard A."/>
            <person name="Debelle F."/>
            <person name="Munos S."/>
            <person name="Bendahmane A."/>
            <person name="Berges H."/>
            <person name="Niebel A."/>
            <person name="Buitink J."/>
            <person name="Frugier F."/>
            <person name="Benhamed M."/>
            <person name="Crespi M."/>
            <person name="Gouzy J."/>
            <person name="Gamas P."/>
        </authorList>
    </citation>
    <scope>NUCLEOTIDE SEQUENCE [LARGE SCALE GENOMIC DNA]</scope>
    <source>
        <strain evidence="4">cv. Jemalong A17</strain>
    </source>
</reference>
<feature type="domain" description="MULE transposase" evidence="2">
    <location>
        <begin position="249"/>
        <end position="297"/>
    </location>
</feature>
<dbReference type="InterPro" id="IPR004332">
    <property type="entry name" value="Transposase_MuDR"/>
</dbReference>
<evidence type="ECO:0000259" key="2">
    <source>
        <dbReference type="Pfam" id="PF10551"/>
    </source>
</evidence>
<feature type="domain" description="Transposase MuDR plant" evidence="1">
    <location>
        <begin position="53"/>
        <end position="112"/>
    </location>
</feature>
<dbReference type="Pfam" id="PF03108">
    <property type="entry name" value="DBD_Tnp_Mut"/>
    <property type="match status" value="1"/>
</dbReference>
<dbReference type="Pfam" id="PF10551">
    <property type="entry name" value="MULE"/>
    <property type="match status" value="1"/>
</dbReference>
<sequence length="297" mass="34296">MFGTQPQPPLQTVPIRASYCPPLHMRNVDVDAYDALPTDDHWNTNVHVDGAIEQGMTFHSKEDCLHAIKSFHIRQSLDYDVIHSDPRRYVIQCTLETCLFKLRASFRKRSGKWKIGTMMGPHNCTSTLMSQDHRKLNYKLISQSIKTLLHADASVTPKLIIVHIKEKFNYTTTYRKAWLAKNAVIESIYGKWEESYNDLPQWLNVMKETMPGTVFDLKTQIGENGETQFHRLFWAFYPCIHVFKYCKPVVHVDGTWLYGKYKGTLLLAVAQDGNNKTIPIAFALVEGETKEGWSFFF</sequence>
<name>A0A396IED0_MEDTR</name>
<comment type="caution">
    <text evidence="3">The sequence shown here is derived from an EMBL/GenBank/DDBJ whole genome shotgun (WGS) entry which is preliminary data.</text>
</comment>
<evidence type="ECO:0000313" key="3">
    <source>
        <dbReference type="EMBL" id="RHN61187.1"/>
    </source>
</evidence>
<evidence type="ECO:0000313" key="4">
    <source>
        <dbReference type="Proteomes" id="UP000265566"/>
    </source>
</evidence>
<accession>A0A396IED0</accession>
<dbReference type="PANTHER" id="PTHR31973">
    <property type="entry name" value="POLYPROTEIN, PUTATIVE-RELATED"/>
    <property type="match status" value="1"/>
</dbReference>
<gene>
    <name evidence="3" type="ORF">MtrunA17_Chr4g0033901</name>
</gene>
<dbReference type="PANTHER" id="PTHR31973:SF196">
    <property type="entry name" value="SWIM-TYPE DOMAIN-CONTAINING PROTEIN"/>
    <property type="match status" value="1"/>
</dbReference>
<dbReference type="InterPro" id="IPR018289">
    <property type="entry name" value="MULE_transposase_dom"/>
</dbReference>
<dbReference type="EMBL" id="PSQE01000004">
    <property type="protein sequence ID" value="RHN61187.1"/>
    <property type="molecule type" value="Genomic_DNA"/>
</dbReference>
<protein>
    <submittedName>
        <fullName evidence="3">Putative transposase, MuDR, plant, MULE transposase domain-containing protein</fullName>
    </submittedName>
</protein>
<dbReference type="Proteomes" id="UP000265566">
    <property type="component" value="Chromosome 4"/>
</dbReference>
<dbReference type="AlphaFoldDB" id="A0A396IED0"/>
<proteinExistence type="predicted"/>